<comment type="similarity">
    <text evidence="5">Belongs to the YqgF HJR family.</text>
</comment>
<dbReference type="AlphaFoldDB" id="A0A554LKE9"/>
<comment type="function">
    <text evidence="5">Could be a nuclease involved in processing of the 5'-end of pre-16S rRNA.</text>
</comment>
<protein>
    <recommendedName>
        <fullName evidence="5">Putative pre-16S rRNA nuclease</fullName>
        <ecNumber evidence="5">3.1.-.-</ecNumber>
    </recommendedName>
</protein>
<dbReference type="GO" id="GO:0005829">
    <property type="term" value="C:cytosol"/>
    <property type="evidence" value="ECO:0007669"/>
    <property type="project" value="TreeGrafter"/>
</dbReference>
<feature type="domain" description="YqgF/RNase H-like" evidence="6">
    <location>
        <begin position="2"/>
        <end position="98"/>
    </location>
</feature>
<keyword evidence="1 5" id="KW-0963">Cytoplasm</keyword>
<organism evidence="7 8">
    <name type="scientific">Candidatus Berkelbacteria bacterium Licking1014_85</name>
    <dbReference type="NCBI Taxonomy" id="2017148"/>
    <lineage>
        <taxon>Bacteria</taxon>
        <taxon>Candidatus Berkelbacteria</taxon>
    </lineage>
</organism>
<evidence type="ECO:0000256" key="1">
    <source>
        <dbReference type="ARBA" id="ARBA00022490"/>
    </source>
</evidence>
<dbReference type="Proteomes" id="UP000315589">
    <property type="component" value="Unassembled WGS sequence"/>
</dbReference>
<proteinExistence type="inferred from homology"/>
<comment type="caution">
    <text evidence="7">The sequence shown here is derived from an EMBL/GenBank/DDBJ whole genome shotgun (WGS) entry which is preliminary data.</text>
</comment>
<dbReference type="SMART" id="SM00732">
    <property type="entry name" value="YqgFc"/>
    <property type="match status" value="1"/>
</dbReference>
<dbReference type="InterPro" id="IPR005227">
    <property type="entry name" value="YqgF"/>
</dbReference>
<dbReference type="Gene3D" id="3.30.420.140">
    <property type="entry name" value="YqgF/RNase H-like domain"/>
    <property type="match status" value="1"/>
</dbReference>
<dbReference type="InterPro" id="IPR037027">
    <property type="entry name" value="YqgF/RNaseH-like_dom_sf"/>
</dbReference>
<dbReference type="InterPro" id="IPR012337">
    <property type="entry name" value="RNaseH-like_sf"/>
</dbReference>
<gene>
    <name evidence="7" type="ORF">CEN91_258</name>
</gene>
<dbReference type="EMBL" id="VMGI01000030">
    <property type="protein sequence ID" value="TSC93304.1"/>
    <property type="molecule type" value="Genomic_DNA"/>
</dbReference>
<dbReference type="Pfam" id="PF03652">
    <property type="entry name" value="RuvX"/>
    <property type="match status" value="1"/>
</dbReference>
<evidence type="ECO:0000256" key="5">
    <source>
        <dbReference type="HAMAP-Rule" id="MF_00651"/>
    </source>
</evidence>
<reference evidence="7 8" key="1">
    <citation type="submission" date="2017-07" db="EMBL/GenBank/DDBJ databases">
        <title>Mechanisms for carbon and nitrogen cycling indicate functional differentiation within the Candidate Phyla Radiation.</title>
        <authorList>
            <person name="Danczak R.E."/>
            <person name="Johnston M.D."/>
            <person name="Kenah C."/>
            <person name="Slattery M."/>
            <person name="Wrighton K.C."/>
            <person name="Wilkins M.J."/>
        </authorList>
    </citation>
    <scope>NUCLEOTIDE SEQUENCE [LARGE SCALE GENOMIC DNA]</scope>
    <source>
        <strain evidence="7">Licking1014_85</strain>
    </source>
</reference>
<evidence type="ECO:0000256" key="4">
    <source>
        <dbReference type="ARBA" id="ARBA00022801"/>
    </source>
</evidence>
<dbReference type="SUPFAM" id="SSF53098">
    <property type="entry name" value="Ribonuclease H-like"/>
    <property type="match status" value="1"/>
</dbReference>
<evidence type="ECO:0000256" key="3">
    <source>
        <dbReference type="ARBA" id="ARBA00022722"/>
    </source>
</evidence>
<accession>A0A554LKE9</accession>
<evidence type="ECO:0000259" key="6">
    <source>
        <dbReference type="SMART" id="SM00732"/>
    </source>
</evidence>
<dbReference type="EC" id="3.1.-.-" evidence="5"/>
<evidence type="ECO:0000256" key="2">
    <source>
        <dbReference type="ARBA" id="ARBA00022517"/>
    </source>
</evidence>
<dbReference type="PANTHER" id="PTHR33317:SF4">
    <property type="entry name" value="POLYNUCLEOTIDYL TRANSFERASE, RIBONUCLEASE H-LIKE SUPERFAMILY PROTEIN"/>
    <property type="match status" value="1"/>
</dbReference>
<name>A0A554LKE9_9BACT</name>
<evidence type="ECO:0000313" key="7">
    <source>
        <dbReference type="EMBL" id="TSC93304.1"/>
    </source>
</evidence>
<dbReference type="GO" id="GO:0016788">
    <property type="term" value="F:hydrolase activity, acting on ester bonds"/>
    <property type="evidence" value="ECO:0007669"/>
    <property type="project" value="UniProtKB-UniRule"/>
</dbReference>
<sequence length="144" mass="16150">MQKLLALDIGDKYIGLAKNIQSISQRLNSILNDKNSIKNISQIISDNKIDKIIVGLPLGYDGKETDQSNIIKEYILQLRKYIKIPVVYENEILTSIEAQNNLRTAGFSPSEVKKLEHSEAASILLQQYLSHCHPDRSGGISKNN</sequence>
<dbReference type="HAMAP" id="MF_00651">
    <property type="entry name" value="Nuclease_YqgF"/>
    <property type="match status" value="1"/>
</dbReference>
<dbReference type="NCBIfam" id="TIGR00250">
    <property type="entry name" value="RNAse_H_YqgF"/>
    <property type="match status" value="1"/>
</dbReference>
<dbReference type="CDD" id="cd16964">
    <property type="entry name" value="YqgF"/>
    <property type="match status" value="1"/>
</dbReference>
<dbReference type="InterPro" id="IPR006641">
    <property type="entry name" value="YqgF/RNaseH-like_dom"/>
</dbReference>
<keyword evidence="2 5" id="KW-0690">Ribosome biogenesis</keyword>
<evidence type="ECO:0000313" key="8">
    <source>
        <dbReference type="Proteomes" id="UP000315589"/>
    </source>
</evidence>
<dbReference type="GO" id="GO:0004518">
    <property type="term" value="F:nuclease activity"/>
    <property type="evidence" value="ECO:0007669"/>
    <property type="project" value="UniProtKB-KW"/>
</dbReference>
<keyword evidence="4 5" id="KW-0378">Hydrolase</keyword>
<dbReference type="GO" id="GO:0000967">
    <property type="term" value="P:rRNA 5'-end processing"/>
    <property type="evidence" value="ECO:0007669"/>
    <property type="project" value="UniProtKB-UniRule"/>
</dbReference>
<dbReference type="PANTHER" id="PTHR33317">
    <property type="entry name" value="POLYNUCLEOTIDYL TRANSFERASE, RIBONUCLEASE H-LIKE SUPERFAMILY PROTEIN"/>
    <property type="match status" value="1"/>
</dbReference>
<keyword evidence="3 5" id="KW-0540">Nuclease</keyword>
<comment type="subcellular location">
    <subcellularLocation>
        <location evidence="5">Cytoplasm</location>
    </subcellularLocation>
</comment>